<reference evidence="1" key="2">
    <citation type="submission" date="2025-08" db="UniProtKB">
        <authorList>
            <consortium name="Ensembl"/>
        </authorList>
    </citation>
    <scope>IDENTIFICATION</scope>
</reference>
<sequence length="222" mass="24143">MANLGKGTRQQHKEITCLYQKKQTISHLGRLDVLINSTGILAMSSIKTGDLAQYDEVMNVNVRSVYHLTQLCVPHLIKTKGSIVTVSSGNGVYYISKSAIDQFTRCIALELVSKQVRVSSVRAGLDEEQHFLEKCKQTHALGRPGEVAQAIAFMVSDAVTFITGVNLPVDGALCHVSNIISCDLVISGLSIQNPELSGLCHFCISGPETDRLIKCRVCSILV</sequence>
<proteinExistence type="predicted"/>
<dbReference type="Pfam" id="PF13561">
    <property type="entry name" value="adh_short_C2"/>
    <property type="match status" value="1"/>
</dbReference>
<reference evidence="2" key="1">
    <citation type="submission" date="2018-06" db="EMBL/GenBank/DDBJ databases">
        <title>Genome assembly of Danube salmon.</title>
        <authorList>
            <person name="Macqueen D.J."/>
            <person name="Gundappa M.K."/>
        </authorList>
    </citation>
    <scope>NUCLEOTIDE SEQUENCE [LARGE SCALE GENOMIC DNA]</scope>
</reference>
<dbReference type="AlphaFoldDB" id="A0A4W5M6N8"/>
<keyword evidence="2" id="KW-1185">Reference proteome</keyword>
<dbReference type="PRINTS" id="PR00080">
    <property type="entry name" value="SDRFAMILY"/>
</dbReference>
<dbReference type="SUPFAM" id="SSF51735">
    <property type="entry name" value="NAD(P)-binding Rossmann-fold domains"/>
    <property type="match status" value="1"/>
</dbReference>
<accession>A0A4W5M6N8</accession>
<dbReference type="PRINTS" id="PR00081">
    <property type="entry name" value="GDHRDH"/>
</dbReference>
<reference evidence="1" key="3">
    <citation type="submission" date="2025-09" db="UniProtKB">
        <authorList>
            <consortium name="Ensembl"/>
        </authorList>
    </citation>
    <scope>IDENTIFICATION</scope>
</reference>
<evidence type="ECO:0000313" key="1">
    <source>
        <dbReference type="Ensembl" id="ENSHHUP00000034341.1"/>
    </source>
</evidence>
<dbReference type="InterPro" id="IPR036291">
    <property type="entry name" value="NAD(P)-bd_dom_sf"/>
</dbReference>
<dbReference type="STRING" id="62062.ENSHHUP00000034341"/>
<dbReference type="InterPro" id="IPR002347">
    <property type="entry name" value="SDR_fam"/>
</dbReference>
<dbReference type="PANTHER" id="PTHR43975">
    <property type="entry name" value="ZGC:101858"/>
    <property type="match status" value="1"/>
</dbReference>
<dbReference type="Ensembl" id="ENSHHUT00000035720.1">
    <property type="protein sequence ID" value="ENSHHUP00000034341.1"/>
    <property type="gene ID" value="ENSHHUG00000021618.1"/>
</dbReference>
<evidence type="ECO:0000313" key="2">
    <source>
        <dbReference type="Proteomes" id="UP000314982"/>
    </source>
</evidence>
<dbReference type="PANTHER" id="PTHR43975:SF2">
    <property type="entry name" value="EG:BACR7A4.14 PROTEIN-RELATED"/>
    <property type="match status" value="1"/>
</dbReference>
<dbReference type="Gene3D" id="3.40.50.720">
    <property type="entry name" value="NAD(P)-binding Rossmann-like Domain"/>
    <property type="match status" value="1"/>
</dbReference>
<dbReference type="Proteomes" id="UP000314982">
    <property type="component" value="Unassembled WGS sequence"/>
</dbReference>
<protein>
    <submittedName>
        <fullName evidence="1">Zgc:101858</fullName>
    </submittedName>
</protein>
<organism evidence="1 2">
    <name type="scientific">Hucho hucho</name>
    <name type="common">huchen</name>
    <dbReference type="NCBI Taxonomy" id="62062"/>
    <lineage>
        <taxon>Eukaryota</taxon>
        <taxon>Metazoa</taxon>
        <taxon>Chordata</taxon>
        <taxon>Craniata</taxon>
        <taxon>Vertebrata</taxon>
        <taxon>Euteleostomi</taxon>
        <taxon>Actinopterygii</taxon>
        <taxon>Neopterygii</taxon>
        <taxon>Teleostei</taxon>
        <taxon>Protacanthopterygii</taxon>
        <taxon>Salmoniformes</taxon>
        <taxon>Salmonidae</taxon>
        <taxon>Salmoninae</taxon>
        <taxon>Hucho</taxon>
    </lineage>
</organism>
<name>A0A4W5M6N8_9TELE</name>
<dbReference type="GeneTree" id="ENSGT00940000164473"/>